<dbReference type="Proteomes" id="UP000325313">
    <property type="component" value="Unassembled WGS sequence"/>
</dbReference>
<accession>A0A5B0MGD1</accession>
<sequence>MRVYLVAPVCNVPIPVPSGPILSSDCSKAIDIIPKDQKNPQRLSQAGGTVQSQYKSCYIFVSSHTQLDITLKKDDLQSMHSKIFGICKKQSGSLVTNGGTVGLNGRVYMYVYFNGNAATAK</sequence>
<evidence type="ECO:0000313" key="1">
    <source>
        <dbReference type="EMBL" id="KAA1075995.1"/>
    </source>
</evidence>
<proteinExistence type="predicted"/>
<evidence type="ECO:0000313" key="2">
    <source>
        <dbReference type="Proteomes" id="UP000325313"/>
    </source>
</evidence>
<protein>
    <submittedName>
        <fullName evidence="1">Uncharacterized protein</fullName>
    </submittedName>
</protein>
<dbReference type="AlphaFoldDB" id="A0A5B0MGD1"/>
<name>A0A5B0MGD1_PUCGR</name>
<comment type="caution">
    <text evidence="1">The sequence shown here is derived from an EMBL/GenBank/DDBJ whole genome shotgun (WGS) entry which is preliminary data.</text>
</comment>
<dbReference type="EMBL" id="VDEP01000471">
    <property type="protein sequence ID" value="KAA1075995.1"/>
    <property type="molecule type" value="Genomic_DNA"/>
</dbReference>
<gene>
    <name evidence="1" type="ORF">PGTUg99_032646</name>
</gene>
<reference evidence="1 2" key="1">
    <citation type="submission" date="2019-05" db="EMBL/GenBank/DDBJ databases">
        <title>Emergence of the Ug99 lineage of the wheat stem rust pathogen through somatic hybridization.</title>
        <authorList>
            <person name="Li F."/>
            <person name="Upadhyaya N.M."/>
            <person name="Sperschneider J."/>
            <person name="Matny O."/>
            <person name="Nguyen-Phuc H."/>
            <person name="Mago R."/>
            <person name="Raley C."/>
            <person name="Miller M.E."/>
            <person name="Silverstein K.A.T."/>
            <person name="Henningsen E."/>
            <person name="Hirsch C.D."/>
            <person name="Visser B."/>
            <person name="Pretorius Z.A."/>
            <person name="Steffenson B.J."/>
            <person name="Schwessinger B."/>
            <person name="Dodds P.N."/>
            <person name="Figueroa M."/>
        </authorList>
    </citation>
    <scope>NUCLEOTIDE SEQUENCE [LARGE SCALE GENOMIC DNA]</scope>
    <source>
        <strain evidence="1 2">Ug99</strain>
    </source>
</reference>
<organism evidence="1 2">
    <name type="scientific">Puccinia graminis f. sp. tritici</name>
    <dbReference type="NCBI Taxonomy" id="56615"/>
    <lineage>
        <taxon>Eukaryota</taxon>
        <taxon>Fungi</taxon>
        <taxon>Dikarya</taxon>
        <taxon>Basidiomycota</taxon>
        <taxon>Pucciniomycotina</taxon>
        <taxon>Pucciniomycetes</taxon>
        <taxon>Pucciniales</taxon>
        <taxon>Pucciniaceae</taxon>
        <taxon>Puccinia</taxon>
    </lineage>
</organism>